<organism evidence="6 7">
    <name type="scientific">Zopfia rhizophila CBS 207.26</name>
    <dbReference type="NCBI Taxonomy" id="1314779"/>
    <lineage>
        <taxon>Eukaryota</taxon>
        <taxon>Fungi</taxon>
        <taxon>Dikarya</taxon>
        <taxon>Ascomycota</taxon>
        <taxon>Pezizomycotina</taxon>
        <taxon>Dothideomycetes</taxon>
        <taxon>Dothideomycetes incertae sedis</taxon>
        <taxon>Zopfiaceae</taxon>
        <taxon>Zopfia</taxon>
    </lineage>
</organism>
<evidence type="ECO:0000256" key="2">
    <source>
        <dbReference type="ARBA" id="ARBA00022692"/>
    </source>
</evidence>
<evidence type="ECO:0000256" key="4">
    <source>
        <dbReference type="ARBA" id="ARBA00023136"/>
    </source>
</evidence>
<keyword evidence="4 5" id="KW-0472">Membrane</keyword>
<name>A0A6A6E5F1_9PEZI</name>
<dbReference type="OrthoDB" id="10021397at2759"/>
<reference evidence="6" key="1">
    <citation type="journal article" date="2020" name="Stud. Mycol.">
        <title>101 Dothideomycetes genomes: a test case for predicting lifestyles and emergence of pathogens.</title>
        <authorList>
            <person name="Haridas S."/>
            <person name="Albert R."/>
            <person name="Binder M."/>
            <person name="Bloem J."/>
            <person name="Labutti K."/>
            <person name="Salamov A."/>
            <person name="Andreopoulos B."/>
            <person name="Baker S."/>
            <person name="Barry K."/>
            <person name="Bills G."/>
            <person name="Bluhm B."/>
            <person name="Cannon C."/>
            <person name="Castanera R."/>
            <person name="Culley D."/>
            <person name="Daum C."/>
            <person name="Ezra D."/>
            <person name="Gonzalez J."/>
            <person name="Henrissat B."/>
            <person name="Kuo A."/>
            <person name="Liang C."/>
            <person name="Lipzen A."/>
            <person name="Lutzoni F."/>
            <person name="Magnuson J."/>
            <person name="Mondo S."/>
            <person name="Nolan M."/>
            <person name="Ohm R."/>
            <person name="Pangilinan J."/>
            <person name="Park H.-J."/>
            <person name="Ramirez L."/>
            <person name="Alfaro M."/>
            <person name="Sun H."/>
            <person name="Tritt A."/>
            <person name="Yoshinaga Y."/>
            <person name="Zwiers L.-H."/>
            <person name="Turgeon B."/>
            <person name="Goodwin S."/>
            <person name="Spatafora J."/>
            <person name="Crous P."/>
            <person name="Grigoriev I."/>
        </authorList>
    </citation>
    <scope>NUCLEOTIDE SEQUENCE</scope>
    <source>
        <strain evidence="6">CBS 207.26</strain>
    </source>
</reference>
<evidence type="ECO:0000256" key="5">
    <source>
        <dbReference type="SAM" id="Phobius"/>
    </source>
</evidence>
<keyword evidence="2 5" id="KW-0812">Transmembrane</keyword>
<keyword evidence="7" id="KW-1185">Reference proteome</keyword>
<evidence type="ECO:0000313" key="6">
    <source>
        <dbReference type="EMBL" id="KAF2185738.1"/>
    </source>
</evidence>
<dbReference type="Gene3D" id="1.20.1250.20">
    <property type="entry name" value="MFS general substrate transporter like domains"/>
    <property type="match status" value="1"/>
</dbReference>
<feature type="transmembrane region" description="Helical" evidence="5">
    <location>
        <begin position="285"/>
        <end position="307"/>
    </location>
</feature>
<dbReference type="GO" id="GO:0022857">
    <property type="term" value="F:transmembrane transporter activity"/>
    <property type="evidence" value="ECO:0007669"/>
    <property type="project" value="InterPro"/>
</dbReference>
<feature type="transmembrane region" description="Helical" evidence="5">
    <location>
        <begin position="161"/>
        <end position="181"/>
    </location>
</feature>
<dbReference type="InterPro" id="IPR036259">
    <property type="entry name" value="MFS_trans_sf"/>
</dbReference>
<sequence>MTLQITRTIIGTAIPKITYHFHSIDDIGWYAIAFFLPECSFMLMFGKTVPTLFHKIGLFPRTCITIFEIGSAICGAAPTPPPGARGLIIGRAVAGLGSAGLFSGTVLIIVHNVPLQKRPLSQRLFGAVFGIPSIIGPLLGGASTDKVLISGIEDFDEIPGFYINLPIGAVVIVGLFFLLHINGSRTSKPLTPRQQISQIDPTGTAIFLPCTISSILLLAFIGDQIWNGQKATVPPQVLNQRSVASAFQSIKGVSVVNSGIRTIALVLELVIGNVLSDMLTTRTGYYTPSMIIGSVILSTGAGLLTTWDVNTERTKWIGYQVIYGFGVGRQLSLSFFAQTLGGAGLVSVAQNVFAVKLQDYVSGIERINVGAVIRAGATVLRDVVSGGFLRQVLGQFNEALVKTFLLGLR</sequence>
<gene>
    <name evidence="6" type="ORF">K469DRAFT_738772</name>
</gene>
<dbReference type="PANTHER" id="PTHR23501:SF201">
    <property type="entry name" value="MFS AFLATOXIN EFFLUX PUMP"/>
    <property type="match status" value="1"/>
</dbReference>
<protein>
    <submittedName>
        <fullName evidence="6">MFS general substrate transporter</fullName>
    </submittedName>
</protein>
<dbReference type="AlphaFoldDB" id="A0A6A6E5F1"/>
<dbReference type="GO" id="GO:0005886">
    <property type="term" value="C:plasma membrane"/>
    <property type="evidence" value="ECO:0007669"/>
    <property type="project" value="TreeGrafter"/>
</dbReference>
<dbReference type="EMBL" id="ML994632">
    <property type="protein sequence ID" value="KAF2185738.1"/>
    <property type="molecule type" value="Genomic_DNA"/>
</dbReference>
<dbReference type="InterPro" id="IPR011701">
    <property type="entry name" value="MFS"/>
</dbReference>
<dbReference type="SUPFAM" id="SSF103473">
    <property type="entry name" value="MFS general substrate transporter"/>
    <property type="match status" value="1"/>
</dbReference>
<dbReference type="Proteomes" id="UP000800200">
    <property type="component" value="Unassembled WGS sequence"/>
</dbReference>
<evidence type="ECO:0000256" key="3">
    <source>
        <dbReference type="ARBA" id="ARBA00022989"/>
    </source>
</evidence>
<comment type="subcellular location">
    <subcellularLocation>
        <location evidence="1">Membrane</location>
        <topology evidence="1">Multi-pass membrane protein</topology>
    </subcellularLocation>
</comment>
<feature type="transmembrane region" description="Helical" evidence="5">
    <location>
        <begin position="27"/>
        <end position="46"/>
    </location>
</feature>
<feature type="transmembrane region" description="Helical" evidence="5">
    <location>
        <begin position="122"/>
        <end position="141"/>
    </location>
</feature>
<evidence type="ECO:0000313" key="7">
    <source>
        <dbReference type="Proteomes" id="UP000800200"/>
    </source>
</evidence>
<keyword evidence="3 5" id="KW-1133">Transmembrane helix</keyword>
<feature type="transmembrane region" description="Helical" evidence="5">
    <location>
        <begin position="202"/>
        <end position="221"/>
    </location>
</feature>
<evidence type="ECO:0000256" key="1">
    <source>
        <dbReference type="ARBA" id="ARBA00004141"/>
    </source>
</evidence>
<proteinExistence type="predicted"/>
<dbReference type="PANTHER" id="PTHR23501">
    <property type="entry name" value="MAJOR FACILITATOR SUPERFAMILY"/>
    <property type="match status" value="1"/>
</dbReference>
<accession>A0A6A6E5F1</accession>
<feature type="transmembrane region" description="Helical" evidence="5">
    <location>
        <begin position="84"/>
        <end position="110"/>
    </location>
</feature>
<dbReference type="Pfam" id="PF07690">
    <property type="entry name" value="MFS_1"/>
    <property type="match status" value="1"/>
</dbReference>